<reference evidence="5 6" key="1">
    <citation type="submission" date="2018-07" db="EMBL/GenBank/DDBJ databases">
        <title>Arthrobacter sp. nov., isolated from raw cow's milk with high bacterial count.</title>
        <authorList>
            <person name="Hahne J."/>
            <person name="Isele D."/>
            <person name="Lipski A."/>
        </authorList>
    </citation>
    <scope>NUCLEOTIDE SEQUENCE [LARGE SCALE GENOMIC DNA]</scope>
    <source>
        <strain evidence="5 6">JZ R-183</strain>
    </source>
</reference>
<dbReference type="InterPro" id="IPR020084">
    <property type="entry name" value="NUDIX_hydrolase_CS"/>
</dbReference>
<dbReference type="Pfam" id="PF00293">
    <property type="entry name" value="NUDIX"/>
    <property type="match status" value="1"/>
</dbReference>
<dbReference type="CDD" id="cd03673">
    <property type="entry name" value="NUDIX_Ap6A_hydrolase"/>
    <property type="match status" value="1"/>
</dbReference>
<dbReference type="Gene3D" id="3.40.50.1240">
    <property type="entry name" value="Phosphoglycerate mutase-like"/>
    <property type="match status" value="1"/>
</dbReference>
<comment type="caution">
    <text evidence="5">The sequence shown here is derived from an EMBL/GenBank/DDBJ whole genome shotgun (WGS) entry which is preliminary data.</text>
</comment>
<protein>
    <submittedName>
        <fullName evidence="5">NUDIX hydrolase</fullName>
    </submittedName>
</protein>
<dbReference type="PANTHER" id="PTHR21340:SF0">
    <property type="entry name" value="BIS(5'-NUCLEOSYL)-TETRAPHOSPHATASE [ASYMMETRICAL]"/>
    <property type="match status" value="1"/>
</dbReference>
<name>A0A496PLV8_9MICC</name>
<dbReference type="PANTHER" id="PTHR21340">
    <property type="entry name" value="DIADENOSINE 5,5-P1,P4-TETRAPHOSPHATE PYROPHOSPHOHYDROLASE MUTT"/>
    <property type="match status" value="1"/>
</dbReference>
<dbReference type="InterPro" id="IPR015797">
    <property type="entry name" value="NUDIX_hydrolase-like_dom_sf"/>
</dbReference>
<dbReference type="InterPro" id="IPR013078">
    <property type="entry name" value="His_Pase_superF_clade-1"/>
</dbReference>
<evidence type="ECO:0000313" key="6">
    <source>
        <dbReference type="Proteomes" id="UP000273119"/>
    </source>
</evidence>
<gene>
    <name evidence="5" type="ORF">DWQ67_00920</name>
</gene>
<dbReference type="CDD" id="cd07067">
    <property type="entry name" value="HP_PGM_like"/>
    <property type="match status" value="1"/>
</dbReference>
<dbReference type="GO" id="GO:0004081">
    <property type="term" value="F:bis(5'-nucleosyl)-tetraphosphatase (asymmetrical) activity"/>
    <property type="evidence" value="ECO:0007669"/>
    <property type="project" value="TreeGrafter"/>
</dbReference>
<dbReference type="PRINTS" id="PR00502">
    <property type="entry name" value="NUDIXFAMILY"/>
</dbReference>
<keyword evidence="2 3" id="KW-0378">Hydrolase</keyword>
<proteinExistence type="inferred from homology"/>
<dbReference type="InterPro" id="IPR020476">
    <property type="entry name" value="Nudix_hydrolase"/>
</dbReference>
<organism evidence="5 6">
    <name type="scientific">Galactobacter caseinivorans</name>
    <dbReference type="NCBI Taxonomy" id="2676123"/>
    <lineage>
        <taxon>Bacteria</taxon>
        <taxon>Bacillati</taxon>
        <taxon>Actinomycetota</taxon>
        <taxon>Actinomycetes</taxon>
        <taxon>Micrococcales</taxon>
        <taxon>Micrococcaceae</taxon>
        <taxon>Galactobacter</taxon>
    </lineage>
</organism>
<dbReference type="EMBL" id="QQXL01000001">
    <property type="protein sequence ID" value="RKW71444.1"/>
    <property type="molecule type" value="Genomic_DNA"/>
</dbReference>
<evidence type="ECO:0000256" key="2">
    <source>
        <dbReference type="ARBA" id="ARBA00022801"/>
    </source>
</evidence>
<dbReference type="RefSeq" id="WP_121483707.1">
    <property type="nucleotide sequence ID" value="NZ_QQXL01000001.1"/>
</dbReference>
<dbReference type="SUPFAM" id="SSF55811">
    <property type="entry name" value="Nudix"/>
    <property type="match status" value="1"/>
</dbReference>
<dbReference type="Pfam" id="PF00300">
    <property type="entry name" value="His_Phos_1"/>
    <property type="match status" value="1"/>
</dbReference>
<dbReference type="InterPro" id="IPR000086">
    <property type="entry name" value="NUDIX_hydrolase_dom"/>
</dbReference>
<dbReference type="Proteomes" id="UP000273119">
    <property type="component" value="Unassembled WGS sequence"/>
</dbReference>
<dbReference type="SUPFAM" id="SSF53254">
    <property type="entry name" value="Phosphoglycerate mutase-like"/>
    <property type="match status" value="1"/>
</dbReference>
<sequence>MSQSVELPVRSSDAPGLASTAFDVVAAGAVPWRLHRGELQVLLIHRPKYDDWSFPKGKLDEGETVAECAVREVAEEVGLKIRLGLPLPAVTYEVPKGTKVVLYWAAKVRSAAAPDGAEVDQVHWMNVDKAGDRLSNAVDREPLDALRAAFRRDSLDTVALVLARHAKAKPRAAWTREEGQRPLATTGRRQATRLAALLNAWRPERVASSPWRRCMQTMAPYAALRELQIKTLPALTEHSADRHPRRAAKAFKKQLIKPQSMVVCTHRPVLPALLPVLADHARSGARSALPQSDPYLRPGAILVAQRRIDDPSKIVSVEIHEPFDD</sequence>
<dbReference type="Gene3D" id="3.90.79.10">
    <property type="entry name" value="Nucleoside Triphosphate Pyrophosphohydrolase"/>
    <property type="match status" value="1"/>
</dbReference>
<dbReference type="PROSITE" id="PS00893">
    <property type="entry name" value="NUDIX_BOX"/>
    <property type="match status" value="1"/>
</dbReference>
<feature type="domain" description="Nudix hydrolase" evidence="4">
    <location>
        <begin position="22"/>
        <end position="150"/>
    </location>
</feature>
<comment type="similarity">
    <text evidence="1 3">Belongs to the Nudix hydrolase family.</text>
</comment>
<evidence type="ECO:0000313" key="5">
    <source>
        <dbReference type="EMBL" id="RKW71444.1"/>
    </source>
</evidence>
<evidence type="ECO:0000256" key="1">
    <source>
        <dbReference type="ARBA" id="ARBA00005582"/>
    </source>
</evidence>
<dbReference type="InterPro" id="IPR029033">
    <property type="entry name" value="His_PPase_superfam"/>
</dbReference>
<dbReference type="AlphaFoldDB" id="A0A496PLV8"/>
<dbReference type="PROSITE" id="PS51462">
    <property type="entry name" value="NUDIX"/>
    <property type="match status" value="1"/>
</dbReference>
<accession>A0A496PLV8</accession>
<dbReference type="SMART" id="SM00855">
    <property type="entry name" value="PGAM"/>
    <property type="match status" value="1"/>
</dbReference>
<dbReference type="GO" id="GO:0006167">
    <property type="term" value="P:AMP biosynthetic process"/>
    <property type="evidence" value="ECO:0007669"/>
    <property type="project" value="TreeGrafter"/>
</dbReference>
<keyword evidence="6" id="KW-1185">Reference proteome</keyword>
<evidence type="ECO:0000259" key="4">
    <source>
        <dbReference type="PROSITE" id="PS51462"/>
    </source>
</evidence>
<evidence type="ECO:0000256" key="3">
    <source>
        <dbReference type="RuleBase" id="RU003476"/>
    </source>
</evidence>
<dbReference type="GO" id="GO:0006754">
    <property type="term" value="P:ATP biosynthetic process"/>
    <property type="evidence" value="ECO:0007669"/>
    <property type="project" value="TreeGrafter"/>
</dbReference>
<dbReference type="InterPro" id="IPR051325">
    <property type="entry name" value="Nudix_hydrolase_domain"/>
</dbReference>